<dbReference type="PROSITE" id="PS51192">
    <property type="entry name" value="HELICASE_ATP_BIND_1"/>
    <property type="match status" value="1"/>
</dbReference>
<dbReference type="InterPro" id="IPR027417">
    <property type="entry name" value="P-loop_NTPase"/>
</dbReference>
<dbReference type="SMART" id="SM00847">
    <property type="entry name" value="HA2"/>
    <property type="match status" value="1"/>
</dbReference>
<dbReference type="EMBL" id="FOWR01000038">
    <property type="protein sequence ID" value="SFQ06553.1"/>
    <property type="molecule type" value="Genomic_DNA"/>
</dbReference>
<evidence type="ECO:0000259" key="6">
    <source>
        <dbReference type="PROSITE" id="PS51192"/>
    </source>
</evidence>
<evidence type="ECO:0000259" key="7">
    <source>
        <dbReference type="PROSITE" id="PS51194"/>
    </source>
</evidence>
<dbReference type="Proteomes" id="UP000182692">
    <property type="component" value="Unassembled WGS sequence"/>
</dbReference>
<dbReference type="Gene3D" id="3.40.50.300">
    <property type="entry name" value="P-loop containing nucleotide triphosphate hydrolases"/>
    <property type="match status" value="2"/>
</dbReference>
<dbReference type="InterPro" id="IPR001650">
    <property type="entry name" value="Helicase_C-like"/>
</dbReference>
<evidence type="ECO:0000256" key="5">
    <source>
        <dbReference type="SAM" id="MobiDB-lite"/>
    </source>
</evidence>
<feature type="region of interest" description="Disordered" evidence="5">
    <location>
        <begin position="285"/>
        <end position="309"/>
    </location>
</feature>
<dbReference type="GO" id="GO:0005524">
    <property type="term" value="F:ATP binding"/>
    <property type="evidence" value="ECO:0007669"/>
    <property type="project" value="UniProtKB-KW"/>
</dbReference>
<dbReference type="CDD" id="cd18791">
    <property type="entry name" value="SF2_C_RHA"/>
    <property type="match status" value="1"/>
</dbReference>
<sequence length="836" mass="93182">MRKFEQHNSRASDAYSNIGMFLRRCFAIHCEPFEVFQDLLMQPDFSFPLPIDVLRDEIARMLRRRNVIIQADTGTGKSTRVPLWARTLGRVLVIEPRRVACTSLAGFVAESLSTSVGRQVGYAIKFDHRFTENTEIVFATPGVVLRWFSENKLADFDVVMIDEFHERRAEMDLLAALLLKHEQHRLIVTSATLDAGKLATYFDAECLKAVGRSYGVTISHHARDPQFMPTARDLDVRIKALVVDALARGGDVLVFLPGKKEINQCQAILKGIEAEVIPLHASVSDHDRHRALHPSSKQTPRSHANAQSDHVQRVVLATNVAETSLTIPGIVTVIDSGLERRTHQRNGRTALALHAISNASAKQRAGRAGRVAEGYCDRMYGKHAPLEAFTPPELEREELTETMLAAAACGYPLNTLPLLSVLPEKSWVAGTQRLRAMGAVDDAGLITAHGHVLYPLPIDALFAHLISGMKDKSNQEAMCDLAAMLQTPQKVWTRKSGDESLDTFTQWNKYQCDVVTSLAVIREEQPDVIDVDALALKEAKQLSASLRDALALPQREVASRFKREAFLKNVIDVAPELVFVRRERRQQAFGNGMSEAVLSRDSDFPDKGHAAIIFDQFHLAGKGSKQTTSYATCTAPISLTWIAEAGLGEEQIGERQEQNGQFVDLVKTVYAGRVVSETARFAEGDSLISAFAERILSGDLIEGAGEAITRQVTYWNLYQSLDNRASSETVNAQAWLQQVLVDLGVESAEDLALLDSDDLHFDGIPEWEFDDFAQKYPLMLQLAQLNLTVEYNKAKRTVILHHHSGLRKEGPKRWELPAWQGWRVQYKKASRVVDVK</sequence>
<dbReference type="InterPro" id="IPR007502">
    <property type="entry name" value="Helicase-assoc_dom"/>
</dbReference>
<gene>
    <name evidence="8" type="ORF">SAMN03084138_03935</name>
</gene>
<accession>A0A1I5VGG4</accession>
<dbReference type="PANTHER" id="PTHR43519">
    <property type="entry name" value="ATP-DEPENDENT RNA HELICASE HRPB"/>
    <property type="match status" value="1"/>
</dbReference>
<feature type="domain" description="Helicase C-terminal" evidence="7">
    <location>
        <begin position="237"/>
        <end position="419"/>
    </location>
</feature>
<dbReference type="AlphaFoldDB" id="A0A1I5VGG4"/>
<dbReference type="GO" id="GO:0003676">
    <property type="term" value="F:nucleic acid binding"/>
    <property type="evidence" value="ECO:0007669"/>
    <property type="project" value="InterPro"/>
</dbReference>
<evidence type="ECO:0000256" key="2">
    <source>
        <dbReference type="ARBA" id="ARBA00022801"/>
    </source>
</evidence>
<feature type="domain" description="Helicase ATP-binding" evidence="6">
    <location>
        <begin position="58"/>
        <end position="211"/>
    </location>
</feature>
<protein>
    <submittedName>
        <fullName evidence="8">Helicase associated domain (HA2)</fullName>
    </submittedName>
</protein>
<keyword evidence="4" id="KW-0067">ATP-binding</keyword>
<name>A0A1I5VGG4_9GAMM</name>
<feature type="compositionally biased region" description="Polar residues" evidence="5">
    <location>
        <begin position="295"/>
        <end position="309"/>
    </location>
</feature>
<keyword evidence="3" id="KW-0347">Helicase</keyword>
<dbReference type="InterPro" id="IPR011545">
    <property type="entry name" value="DEAD/DEAH_box_helicase_dom"/>
</dbReference>
<dbReference type="GO" id="GO:0016787">
    <property type="term" value="F:hydrolase activity"/>
    <property type="evidence" value="ECO:0007669"/>
    <property type="project" value="UniProtKB-KW"/>
</dbReference>
<dbReference type="PROSITE" id="PS51194">
    <property type="entry name" value="HELICASE_CTER"/>
    <property type="match status" value="1"/>
</dbReference>
<keyword evidence="1" id="KW-0547">Nucleotide-binding</keyword>
<evidence type="ECO:0000256" key="3">
    <source>
        <dbReference type="ARBA" id="ARBA00022806"/>
    </source>
</evidence>
<dbReference type="STRING" id="1121869.SAMN03084138_03935"/>
<organism evidence="8 9">
    <name type="scientific">Enterovibrio norvegicus DSM 15893</name>
    <dbReference type="NCBI Taxonomy" id="1121869"/>
    <lineage>
        <taxon>Bacteria</taxon>
        <taxon>Pseudomonadati</taxon>
        <taxon>Pseudomonadota</taxon>
        <taxon>Gammaproteobacteria</taxon>
        <taxon>Vibrionales</taxon>
        <taxon>Vibrionaceae</taxon>
        <taxon>Enterovibrio</taxon>
    </lineage>
</organism>
<dbReference type="SMART" id="SM00490">
    <property type="entry name" value="HELICc"/>
    <property type="match status" value="1"/>
</dbReference>
<reference evidence="8 9" key="1">
    <citation type="submission" date="2016-10" db="EMBL/GenBank/DDBJ databases">
        <authorList>
            <person name="de Groot N.N."/>
        </authorList>
    </citation>
    <scope>NUCLEOTIDE SEQUENCE [LARGE SCALE GENOMIC DNA]</scope>
    <source>
        <strain evidence="8 9">DSM 15893</strain>
    </source>
</reference>
<dbReference type="InterPro" id="IPR014001">
    <property type="entry name" value="Helicase_ATP-bd"/>
</dbReference>
<proteinExistence type="predicted"/>
<evidence type="ECO:0000256" key="1">
    <source>
        <dbReference type="ARBA" id="ARBA00022741"/>
    </source>
</evidence>
<dbReference type="CDD" id="cd17917">
    <property type="entry name" value="DEXHc_RHA-like"/>
    <property type="match status" value="1"/>
</dbReference>
<dbReference type="Gene3D" id="1.20.120.1080">
    <property type="match status" value="1"/>
</dbReference>
<dbReference type="GO" id="GO:0004386">
    <property type="term" value="F:helicase activity"/>
    <property type="evidence" value="ECO:0007669"/>
    <property type="project" value="UniProtKB-KW"/>
</dbReference>
<evidence type="ECO:0000313" key="9">
    <source>
        <dbReference type="Proteomes" id="UP000182692"/>
    </source>
</evidence>
<evidence type="ECO:0000256" key="4">
    <source>
        <dbReference type="ARBA" id="ARBA00022840"/>
    </source>
</evidence>
<dbReference type="PANTHER" id="PTHR43519:SF1">
    <property type="entry name" value="ATP-DEPENDENT RNA HELICASE HRPB"/>
    <property type="match status" value="1"/>
</dbReference>
<evidence type="ECO:0000313" key="8">
    <source>
        <dbReference type="EMBL" id="SFQ06553.1"/>
    </source>
</evidence>
<dbReference type="SMART" id="SM00487">
    <property type="entry name" value="DEXDc"/>
    <property type="match status" value="1"/>
</dbReference>
<keyword evidence="2" id="KW-0378">Hydrolase</keyword>
<dbReference type="Pfam" id="PF00270">
    <property type="entry name" value="DEAD"/>
    <property type="match status" value="1"/>
</dbReference>
<dbReference type="Pfam" id="PF00271">
    <property type="entry name" value="Helicase_C"/>
    <property type="match status" value="1"/>
</dbReference>
<dbReference type="SUPFAM" id="SSF52540">
    <property type="entry name" value="P-loop containing nucleoside triphosphate hydrolases"/>
    <property type="match status" value="1"/>
</dbReference>